<accession>A0AAV1VME8</accession>
<dbReference type="Proteomes" id="UP001162060">
    <property type="component" value="Unassembled WGS sequence"/>
</dbReference>
<reference evidence="2" key="1">
    <citation type="submission" date="2024-01" db="EMBL/GenBank/DDBJ databases">
        <authorList>
            <person name="Webb A."/>
        </authorList>
    </citation>
    <scope>NUCLEOTIDE SEQUENCE</scope>
    <source>
        <strain evidence="2">Pm1</strain>
    </source>
</reference>
<dbReference type="EMBL" id="CAKLBY020000378">
    <property type="protein sequence ID" value="CAK7947491.1"/>
    <property type="molecule type" value="Genomic_DNA"/>
</dbReference>
<evidence type="ECO:0000256" key="1">
    <source>
        <dbReference type="SAM" id="SignalP"/>
    </source>
</evidence>
<name>A0AAV1VME8_9STRA</name>
<organism evidence="2 3">
    <name type="scientific">Peronospora matthiolae</name>
    <dbReference type="NCBI Taxonomy" id="2874970"/>
    <lineage>
        <taxon>Eukaryota</taxon>
        <taxon>Sar</taxon>
        <taxon>Stramenopiles</taxon>
        <taxon>Oomycota</taxon>
        <taxon>Peronosporomycetes</taxon>
        <taxon>Peronosporales</taxon>
        <taxon>Peronosporaceae</taxon>
        <taxon>Peronospora</taxon>
    </lineage>
</organism>
<feature type="chain" id="PRO_5043617810" evidence="1">
    <location>
        <begin position="20"/>
        <end position="123"/>
    </location>
</feature>
<protein>
    <submittedName>
        <fullName evidence="2">Uncharacterized protein</fullName>
    </submittedName>
</protein>
<feature type="signal peptide" evidence="1">
    <location>
        <begin position="1"/>
        <end position="19"/>
    </location>
</feature>
<sequence>MLFFTLVLLASFSSPYADGVFGAAGSPMIGRQEPAALTLTAEHDGFPSDELPRSGGLFEWPATLIKSVVSCFKPPRKKASNVEAIEAFKESLNGGELTIAVKPSAAMLQLMTRSERDTGIVID</sequence>
<keyword evidence="1" id="KW-0732">Signal</keyword>
<gene>
    <name evidence="2" type="ORF">PM001_LOCUS32641</name>
</gene>
<proteinExistence type="predicted"/>
<comment type="caution">
    <text evidence="2">The sequence shown here is derived from an EMBL/GenBank/DDBJ whole genome shotgun (WGS) entry which is preliminary data.</text>
</comment>
<dbReference type="AlphaFoldDB" id="A0AAV1VME8"/>
<evidence type="ECO:0000313" key="2">
    <source>
        <dbReference type="EMBL" id="CAK7947491.1"/>
    </source>
</evidence>
<evidence type="ECO:0000313" key="3">
    <source>
        <dbReference type="Proteomes" id="UP001162060"/>
    </source>
</evidence>